<dbReference type="HOGENOM" id="CLU_3362731_0_0_6"/>
<evidence type="ECO:0000313" key="1">
    <source>
        <dbReference type="EMBL" id="ENW92814.1"/>
    </source>
</evidence>
<dbReference type="Proteomes" id="UP000013261">
    <property type="component" value="Unassembled WGS sequence"/>
</dbReference>
<protein>
    <submittedName>
        <fullName evidence="1">Uncharacterized protein</fullName>
    </submittedName>
</protein>
<reference evidence="1 2" key="1">
    <citation type="submission" date="2013-02" db="EMBL/GenBank/DDBJ databases">
        <title>The Genome Sequence of Acinetobacter sp. ANC 4105.</title>
        <authorList>
            <consortium name="The Broad Institute Genome Sequencing Platform"/>
            <consortium name="The Broad Institute Genome Sequencing Center for Infectious Disease"/>
            <person name="Cerqueira G."/>
            <person name="Feldgarden M."/>
            <person name="Courvalin P."/>
            <person name="Perichon B."/>
            <person name="Grillot-Courvalin C."/>
            <person name="Clermont D."/>
            <person name="Rocha E."/>
            <person name="Yoon E.-J."/>
            <person name="Nemec A."/>
            <person name="Walker B."/>
            <person name="Young S.K."/>
            <person name="Zeng Q."/>
            <person name="Gargeya S."/>
            <person name="Fitzgerald M."/>
            <person name="Haas B."/>
            <person name="Abouelleil A."/>
            <person name="Alvarado L."/>
            <person name="Arachchi H.M."/>
            <person name="Berlin A.M."/>
            <person name="Chapman S.B."/>
            <person name="Dewar J."/>
            <person name="Goldberg J."/>
            <person name="Griggs A."/>
            <person name="Gujja S."/>
            <person name="Hansen M."/>
            <person name="Howarth C."/>
            <person name="Imamovic A."/>
            <person name="Larimer J."/>
            <person name="McCowan C."/>
            <person name="Murphy C."/>
            <person name="Neiman D."/>
            <person name="Pearson M."/>
            <person name="Priest M."/>
            <person name="Roberts A."/>
            <person name="Saif S."/>
            <person name="Shea T."/>
            <person name="Sisk P."/>
            <person name="Sykes S."/>
            <person name="Wortman J."/>
            <person name="Nusbaum C."/>
            <person name="Birren B."/>
        </authorList>
    </citation>
    <scope>NUCLEOTIDE SEQUENCE [LARGE SCALE GENOMIC DNA]</scope>
    <source>
        <strain evidence="1 2">ANC 4105</strain>
    </source>
</reference>
<accession>N9MSB7</accession>
<organism evidence="1 2">
    <name type="scientific">Acinetobacter dispersus</name>
    <dbReference type="NCBI Taxonomy" id="70348"/>
    <lineage>
        <taxon>Bacteria</taxon>
        <taxon>Pseudomonadati</taxon>
        <taxon>Pseudomonadota</taxon>
        <taxon>Gammaproteobacteria</taxon>
        <taxon>Moraxellales</taxon>
        <taxon>Moraxellaceae</taxon>
        <taxon>Acinetobacter</taxon>
    </lineage>
</organism>
<keyword evidence="2" id="KW-1185">Reference proteome</keyword>
<proteinExistence type="predicted"/>
<comment type="caution">
    <text evidence="1">The sequence shown here is derived from an EMBL/GenBank/DDBJ whole genome shotgun (WGS) entry which is preliminary data.</text>
</comment>
<evidence type="ECO:0000313" key="2">
    <source>
        <dbReference type="Proteomes" id="UP000013261"/>
    </source>
</evidence>
<sequence>MIERFLSLKIVRFKLIKYQGDECEIIKAYPNSVTL</sequence>
<name>N9MSB7_9GAMM</name>
<dbReference type="EMBL" id="APRL01000013">
    <property type="protein sequence ID" value="ENW92814.1"/>
    <property type="molecule type" value="Genomic_DNA"/>
</dbReference>
<gene>
    <name evidence="1" type="ORF">F904_02757</name>
</gene>
<dbReference type="AlphaFoldDB" id="N9MSB7"/>